<gene>
    <name evidence="2" type="ORF">BLL36_06870</name>
</gene>
<keyword evidence="1" id="KW-1133">Transmembrane helix</keyword>
<comment type="caution">
    <text evidence="2">The sequence shown here is derived from an EMBL/GenBank/DDBJ whole genome shotgun (WGS) entry which is preliminary data.</text>
</comment>
<protein>
    <submittedName>
        <fullName evidence="2">Uncharacterized protein</fullName>
    </submittedName>
</protein>
<reference evidence="2 3" key="1">
    <citation type="submission" date="2016-10" db="EMBL/GenBank/DDBJ databases">
        <title>Pseudomonas lactis sp. nov. and Pseudomonas paralactis sp. nov., isolated from bovine raw milk.</title>
        <authorList>
            <person name="Von Neubeck M."/>
            <person name="Huptas C."/>
            <person name="Glueck C."/>
            <person name="Krewinkel M."/>
            <person name="Stoeckel M."/>
            <person name="Stressler T."/>
            <person name="Fischer L."/>
            <person name="Hinrichs J."/>
            <person name="Scherer S."/>
            <person name="Wenning M."/>
        </authorList>
    </citation>
    <scope>NUCLEOTIDE SEQUENCE [LARGE SCALE GENOMIC DNA]</scope>
    <source>
        <strain evidence="2 3">DSM 17516</strain>
    </source>
</reference>
<name>A0A1V2KG59_PSECE</name>
<proteinExistence type="predicted"/>
<evidence type="ECO:0000313" key="3">
    <source>
        <dbReference type="Proteomes" id="UP000189295"/>
    </source>
</evidence>
<dbReference type="RefSeq" id="WP_076950746.1">
    <property type="nucleotide sequence ID" value="NZ_MNPW01000003.1"/>
</dbReference>
<evidence type="ECO:0000256" key="1">
    <source>
        <dbReference type="SAM" id="Phobius"/>
    </source>
</evidence>
<accession>A0A1V2KG59</accession>
<dbReference type="EMBL" id="MNPW01000003">
    <property type="protein sequence ID" value="ONH55831.1"/>
    <property type="molecule type" value="Genomic_DNA"/>
</dbReference>
<feature type="transmembrane region" description="Helical" evidence="1">
    <location>
        <begin position="211"/>
        <end position="230"/>
    </location>
</feature>
<feature type="transmembrane region" description="Helical" evidence="1">
    <location>
        <begin position="53"/>
        <end position="76"/>
    </location>
</feature>
<feature type="transmembrane region" description="Helical" evidence="1">
    <location>
        <begin position="12"/>
        <end position="33"/>
    </location>
</feature>
<evidence type="ECO:0000313" key="2">
    <source>
        <dbReference type="EMBL" id="ONH55831.1"/>
    </source>
</evidence>
<keyword evidence="1" id="KW-0812">Transmembrane</keyword>
<dbReference type="Proteomes" id="UP000189295">
    <property type="component" value="Unassembled WGS sequence"/>
</dbReference>
<sequence length="267" mass="30050">MRNRLVTFLTKNKWEVSVVLLLIFVICVVLFYVDTFGVKRSYDQAAWGQFGDYMGGVLNPTLSFCAFVGLMLTLKFQYSESKKTEERQVGQQFDSRLFQMFGLLSTALSTVHLSIVKNIVEETYTGPKAFAVGRRELVSVIESVGPDLSDEETYGLAVDAFGRWSTECGDALLSYFDTLLFVVLYIRNNSSGERRVFAARALRSQLSQDTRVILFYTLLLSGNITLYRFLEGFGYWGSEISENTAPRGRGLLRALVLSKDKSTAQST</sequence>
<organism evidence="2 3">
    <name type="scientific">Pseudomonas cedrina subsp. cedrina</name>
    <dbReference type="NCBI Taxonomy" id="76762"/>
    <lineage>
        <taxon>Bacteria</taxon>
        <taxon>Pseudomonadati</taxon>
        <taxon>Pseudomonadota</taxon>
        <taxon>Gammaproteobacteria</taxon>
        <taxon>Pseudomonadales</taxon>
        <taxon>Pseudomonadaceae</taxon>
        <taxon>Pseudomonas</taxon>
    </lineage>
</organism>
<keyword evidence="1" id="KW-0472">Membrane</keyword>
<dbReference type="AlphaFoldDB" id="A0A1V2KG59"/>